<dbReference type="EMBL" id="RQJP01000008">
    <property type="protein sequence ID" value="RRB09869.1"/>
    <property type="molecule type" value="Genomic_DNA"/>
</dbReference>
<dbReference type="InterPro" id="IPR007016">
    <property type="entry name" value="O-antigen_ligase-rel_domated"/>
</dbReference>
<evidence type="ECO:0000256" key="1">
    <source>
        <dbReference type="ARBA" id="ARBA00004141"/>
    </source>
</evidence>
<dbReference type="Gene3D" id="1.25.40.10">
    <property type="entry name" value="Tetratricopeptide repeat domain"/>
    <property type="match status" value="1"/>
</dbReference>
<protein>
    <recommendedName>
        <fullName evidence="7">O-antigen ligase-related domain-containing protein</fullName>
    </recommendedName>
</protein>
<dbReference type="PANTHER" id="PTHR37422:SF13">
    <property type="entry name" value="LIPOPOLYSACCHARIDE BIOSYNTHESIS PROTEIN PA4999-RELATED"/>
    <property type="match status" value="1"/>
</dbReference>
<dbReference type="Pfam" id="PF14559">
    <property type="entry name" value="TPR_19"/>
    <property type="match status" value="1"/>
</dbReference>
<gene>
    <name evidence="8" type="ORF">EHT87_30585</name>
</gene>
<dbReference type="PROSITE" id="PS50005">
    <property type="entry name" value="TPR"/>
    <property type="match status" value="1"/>
</dbReference>
<dbReference type="Proteomes" id="UP000274271">
    <property type="component" value="Unassembled WGS sequence"/>
</dbReference>
<evidence type="ECO:0000256" key="2">
    <source>
        <dbReference type="ARBA" id="ARBA00022692"/>
    </source>
</evidence>
<comment type="subcellular location">
    <subcellularLocation>
        <location evidence="1">Membrane</location>
        <topology evidence="1">Multi-pass membrane protein</topology>
    </subcellularLocation>
</comment>
<evidence type="ECO:0000256" key="5">
    <source>
        <dbReference type="PROSITE-ProRule" id="PRU00339"/>
    </source>
</evidence>
<reference evidence="8 9" key="1">
    <citation type="submission" date="2018-11" db="EMBL/GenBank/DDBJ databases">
        <authorList>
            <person name="Zhou Z."/>
            <person name="Wang G."/>
        </authorList>
    </citation>
    <scope>NUCLEOTIDE SEQUENCE [LARGE SCALE GENOMIC DNA]</scope>
    <source>
        <strain evidence="8 9">KCTC42998</strain>
    </source>
</reference>
<feature type="transmembrane region" description="Helical" evidence="6">
    <location>
        <begin position="348"/>
        <end position="371"/>
    </location>
</feature>
<dbReference type="PROSITE" id="PS50293">
    <property type="entry name" value="TPR_REGION"/>
    <property type="match status" value="1"/>
</dbReference>
<dbReference type="GO" id="GO:0016020">
    <property type="term" value="C:membrane"/>
    <property type="evidence" value="ECO:0007669"/>
    <property type="project" value="UniProtKB-SubCell"/>
</dbReference>
<dbReference type="InterPro" id="IPR051533">
    <property type="entry name" value="WaaL-like"/>
</dbReference>
<accession>A0A3P1C9A9</accession>
<feature type="transmembrane region" description="Helical" evidence="6">
    <location>
        <begin position="175"/>
        <end position="194"/>
    </location>
</feature>
<keyword evidence="2 6" id="KW-0812">Transmembrane</keyword>
<evidence type="ECO:0000313" key="9">
    <source>
        <dbReference type="Proteomes" id="UP000274271"/>
    </source>
</evidence>
<evidence type="ECO:0000256" key="4">
    <source>
        <dbReference type="ARBA" id="ARBA00023136"/>
    </source>
</evidence>
<feature type="domain" description="O-antigen ligase-related" evidence="7">
    <location>
        <begin position="212"/>
        <end position="363"/>
    </location>
</feature>
<dbReference type="SUPFAM" id="SSF48452">
    <property type="entry name" value="TPR-like"/>
    <property type="match status" value="1"/>
</dbReference>
<evidence type="ECO:0000259" key="7">
    <source>
        <dbReference type="Pfam" id="PF04932"/>
    </source>
</evidence>
<organism evidence="8 9">
    <name type="scientific">Larkinella knui</name>
    <dbReference type="NCBI Taxonomy" id="2025310"/>
    <lineage>
        <taxon>Bacteria</taxon>
        <taxon>Pseudomonadati</taxon>
        <taxon>Bacteroidota</taxon>
        <taxon>Cytophagia</taxon>
        <taxon>Cytophagales</taxon>
        <taxon>Spirosomataceae</taxon>
        <taxon>Larkinella</taxon>
    </lineage>
</organism>
<dbReference type="RefSeq" id="WP_124910610.1">
    <property type="nucleotide sequence ID" value="NZ_RQJP01000008.1"/>
</dbReference>
<feature type="transmembrane region" description="Helical" evidence="6">
    <location>
        <begin position="409"/>
        <end position="426"/>
    </location>
</feature>
<keyword evidence="9" id="KW-1185">Reference proteome</keyword>
<keyword evidence="5" id="KW-0802">TPR repeat</keyword>
<keyword evidence="4 6" id="KW-0472">Membrane</keyword>
<dbReference type="InterPro" id="IPR019734">
    <property type="entry name" value="TPR_rpt"/>
</dbReference>
<feature type="transmembrane region" description="Helical" evidence="6">
    <location>
        <begin position="201"/>
        <end position="222"/>
    </location>
</feature>
<feature type="transmembrane region" description="Helical" evidence="6">
    <location>
        <begin position="105"/>
        <end position="122"/>
    </location>
</feature>
<dbReference type="Pfam" id="PF04932">
    <property type="entry name" value="Wzy_C"/>
    <property type="match status" value="1"/>
</dbReference>
<feature type="transmembrane region" description="Helical" evidence="6">
    <location>
        <begin position="438"/>
        <end position="454"/>
    </location>
</feature>
<feature type="transmembrane region" description="Helical" evidence="6">
    <location>
        <begin position="81"/>
        <end position="99"/>
    </location>
</feature>
<name>A0A3P1C9A9_9BACT</name>
<evidence type="ECO:0000313" key="8">
    <source>
        <dbReference type="EMBL" id="RRB09869.1"/>
    </source>
</evidence>
<evidence type="ECO:0000256" key="6">
    <source>
        <dbReference type="SAM" id="Phobius"/>
    </source>
</evidence>
<comment type="caution">
    <text evidence="8">The sequence shown here is derived from an EMBL/GenBank/DDBJ whole genome shotgun (WGS) entry which is preliminary data.</text>
</comment>
<dbReference type="SMART" id="SM00028">
    <property type="entry name" value="TPR"/>
    <property type="match status" value="1"/>
</dbReference>
<feature type="transmembrane region" description="Helical" evidence="6">
    <location>
        <begin position="134"/>
        <end position="155"/>
    </location>
</feature>
<dbReference type="InterPro" id="IPR011990">
    <property type="entry name" value="TPR-like_helical_dom_sf"/>
</dbReference>
<dbReference type="PANTHER" id="PTHR37422">
    <property type="entry name" value="TEICHURONIC ACID BIOSYNTHESIS PROTEIN TUAE"/>
    <property type="match status" value="1"/>
</dbReference>
<keyword evidence="3 6" id="KW-1133">Transmembrane helix</keyword>
<feature type="transmembrane region" description="Helical" evidence="6">
    <location>
        <begin position="49"/>
        <end position="69"/>
    </location>
</feature>
<feature type="transmembrane region" description="Helical" evidence="6">
    <location>
        <begin position="383"/>
        <end position="403"/>
    </location>
</feature>
<feature type="transmembrane region" description="Helical" evidence="6">
    <location>
        <begin position="257"/>
        <end position="279"/>
    </location>
</feature>
<feature type="repeat" description="TPR" evidence="5">
    <location>
        <begin position="530"/>
        <end position="563"/>
    </location>
</feature>
<dbReference type="AlphaFoldDB" id="A0A3P1C9A9"/>
<dbReference type="OrthoDB" id="1454576at2"/>
<dbReference type="Pfam" id="PF00515">
    <property type="entry name" value="TPR_1"/>
    <property type="match status" value="1"/>
</dbReference>
<sequence>MEEVGRPATRVTVVQQYVFFILLAITFLSALFFKPFLKFTDLSFINVKAHFFYIVPPVFIILVSVYLFLGRYTLSFNWIDFLLIAYACYSLLNYNLLGFGYNENLASFTLSILSILLLKQFYTPKSFGVHPLYGCFFLLLLFGFYEVVYGELQIFGYRSSHHKLFSITGTFHNPGPYAIFLSPIFVVSLAILLFPPSYSLLSKLLTIASWFSVVGISIILPATQSRTAWVGTLIGAVFVLVVKFKKEISFHYFRIKSVYRVGVLLTIIFGLLAGAYLLYQYKPASAEGRALVWREGAGLFRKHALWGLGFEQFKANFGNIQSAFMEKHLNDLSLIERADYVPYAFNDFLQIILENGLIGLGIFSAFLVLTLRKGVKQLHTASAFLIGSMGALLTLIVAGFFSYPFEVPVIWVLFLFFISVVSYPPMGETLSIPGRIGIVKILCLLTIALMVMVLKSEIHLIKAKTDWKKARDLLSGHSFNKSAELYRTVLQELPDTPEVMLGYGKALYMTGDFAQSATILEKASTRTADPVLYTNLGNVYLKLDKYDLSEKSYKKAISIIPNKLYPRYLLAMMYLKTGDSVKARQTAFYIVNMPVSIPSPASRQITFEMKNLLVKTEKSR</sequence>
<proteinExistence type="predicted"/>
<feature type="transmembrane region" description="Helical" evidence="6">
    <location>
        <begin position="17"/>
        <end position="37"/>
    </location>
</feature>
<evidence type="ECO:0000256" key="3">
    <source>
        <dbReference type="ARBA" id="ARBA00022989"/>
    </source>
</evidence>
<feature type="transmembrane region" description="Helical" evidence="6">
    <location>
        <begin position="228"/>
        <end position="245"/>
    </location>
</feature>